<sequence length="205" mass="22833">MKKVTTTLLASSLVLSGILPSTIHAATNDANAPKQEINESNTDMDSTIHDVKPFVKVNEEGYITFKENIPQKIRDQYALDELQLHFDTLNQSVKNGEIRINKDLSIDETMIARAAVYSKWTYHWWGYDRKFNNSQTKSYINYCQTIAGGAGIVTGAGAYFPPVALIGGMQTGYWALFATRLDANNKGRGVYVSVTWAAVFDIEPL</sequence>
<accession>A0A725BB62</accession>
<proteinExistence type="predicted"/>
<name>A0A725BB62_SALEP</name>
<feature type="chain" id="PRO_5027914600" description="Secreted protein" evidence="1">
    <location>
        <begin position="26"/>
        <end position="205"/>
    </location>
</feature>
<evidence type="ECO:0000313" key="2">
    <source>
        <dbReference type="EMBL" id="HAE0520935.1"/>
    </source>
</evidence>
<gene>
    <name evidence="2" type="ORF">G2720_24370</name>
</gene>
<reference evidence="2" key="2">
    <citation type="submission" date="2019-01" db="EMBL/GenBank/DDBJ databases">
        <authorList>
            <consortium name="NCBI Pathogen Detection Project"/>
        </authorList>
    </citation>
    <scope>NUCLEOTIDE SEQUENCE</scope>
    <source>
        <strain evidence="2">P125109</strain>
    </source>
</reference>
<organism evidence="2">
    <name type="scientific">Salmonella enteritidis PT4 (strain P125109)</name>
    <dbReference type="NCBI Taxonomy" id="550537"/>
    <lineage>
        <taxon>Bacteria</taxon>
        <taxon>Pseudomonadati</taxon>
        <taxon>Pseudomonadota</taxon>
        <taxon>Gammaproteobacteria</taxon>
        <taxon>Enterobacterales</taxon>
        <taxon>Enterobacteriaceae</taxon>
        <taxon>Salmonella</taxon>
    </lineage>
</organism>
<reference evidence="2" key="1">
    <citation type="journal article" date="2018" name="Genome Biol.">
        <title>SKESA: strategic k-mer extension for scrupulous assemblies.</title>
        <authorList>
            <person name="Souvorov A."/>
            <person name="Agarwala R."/>
            <person name="Lipman D.J."/>
        </authorList>
    </citation>
    <scope>NUCLEOTIDE SEQUENCE</scope>
    <source>
        <strain evidence="2">P125109</strain>
    </source>
</reference>
<protein>
    <recommendedName>
        <fullName evidence="3">Secreted protein</fullName>
    </recommendedName>
</protein>
<evidence type="ECO:0008006" key="3">
    <source>
        <dbReference type="Google" id="ProtNLM"/>
    </source>
</evidence>
<dbReference type="EMBL" id="DAAQRD010000048">
    <property type="protein sequence ID" value="HAE0520935.1"/>
    <property type="molecule type" value="Genomic_DNA"/>
</dbReference>
<keyword evidence="1" id="KW-0732">Signal</keyword>
<comment type="caution">
    <text evidence="2">The sequence shown here is derived from an EMBL/GenBank/DDBJ whole genome shotgun (WGS) entry which is preliminary data.</text>
</comment>
<feature type="signal peptide" evidence="1">
    <location>
        <begin position="1"/>
        <end position="25"/>
    </location>
</feature>
<evidence type="ECO:0000256" key="1">
    <source>
        <dbReference type="SAM" id="SignalP"/>
    </source>
</evidence>
<dbReference type="AlphaFoldDB" id="A0A725BB62"/>